<evidence type="ECO:0000313" key="1">
    <source>
        <dbReference type="EMBL" id="SEI88059.1"/>
    </source>
</evidence>
<proteinExistence type="predicted"/>
<gene>
    <name evidence="1" type="ORF">SAMN04487834_10317</name>
</gene>
<dbReference type="OrthoDB" id="1864251at2"/>
<dbReference type="RefSeq" id="WP_051646849.1">
    <property type="nucleotide sequence ID" value="NZ_FNYK01000031.1"/>
</dbReference>
<dbReference type="eggNOG" id="COG5549">
    <property type="taxonomic scope" value="Bacteria"/>
</dbReference>
<keyword evidence="2" id="KW-1185">Reference proteome</keyword>
<reference evidence="2" key="1">
    <citation type="submission" date="2016-10" db="EMBL/GenBank/DDBJ databases">
        <authorList>
            <person name="Varghese N."/>
            <person name="Submissions S."/>
        </authorList>
    </citation>
    <scope>NUCLEOTIDE SEQUENCE [LARGE SCALE GENOMIC DNA]</scope>
    <source>
        <strain evidence="2">DSM 20406</strain>
    </source>
</reference>
<accession>A0A1H6U6T9</accession>
<name>A0A1H6U6T9_9FIRM</name>
<dbReference type="GeneID" id="54121317"/>
<organism evidence="1 2">
    <name type="scientific">Sharpea azabuensis</name>
    <dbReference type="NCBI Taxonomy" id="322505"/>
    <lineage>
        <taxon>Bacteria</taxon>
        <taxon>Bacillati</taxon>
        <taxon>Bacillota</taxon>
        <taxon>Erysipelotrichia</taxon>
        <taxon>Erysipelotrichales</taxon>
        <taxon>Coprobacillaceae</taxon>
        <taxon>Sharpea</taxon>
    </lineage>
</organism>
<protein>
    <submittedName>
        <fullName evidence="1">Uncharacterized protein</fullName>
    </submittedName>
</protein>
<dbReference type="EMBL" id="FNYK01000031">
    <property type="protein sequence ID" value="SEI88059.1"/>
    <property type="molecule type" value="Genomic_DNA"/>
</dbReference>
<dbReference type="Proteomes" id="UP000183028">
    <property type="component" value="Unassembled WGS sequence"/>
</dbReference>
<evidence type="ECO:0000313" key="2">
    <source>
        <dbReference type="Proteomes" id="UP000183028"/>
    </source>
</evidence>
<dbReference type="AlphaFoldDB" id="A0A1H6U6T9"/>
<sequence>MNRSYVHGEDITKVAVTQYNDIDYASVYDFNYYRNKYEDLQKAFEPEDYNGLLKHFINYGMNEGRQASSTFDVNSYRLQYTDLRKAYGNNMKSYYMHYIQNGAREGRQTTSTTTMQDITTTYIGVDYAKVYDFNYYISHNADLRKAYGLYDDYALLKHFVNYGMSEGRQASEDFNASIYAGNYVDLLDAYGGNMKKYYEHYMEHGYSEGRNAKSLMSENTSVKLSNIPIRQL</sequence>